<dbReference type="OrthoDB" id="306304at2759"/>
<dbReference type="InterPro" id="IPR037202">
    <property type="entry name" value="ESCRT_assembly_dom"/>
</dbReference>
<dbReference type="Gene3D" id="6.10.140.820">
    <property type="match status" value="1"/>
</dbReference>
<evidence type="ECO:0000256" key="8">
    <source>
        <dbReference type="SAM" id="Coils"/>
    </source>
</evidence>
<dbReference type="SUPFAM" id="SSF140111">
    <property type="entry name" value="Endosomal sorting complex assembly domain"/>
    <property type="match status" value="1"/>
</dbReference>
<evidence type="ECO:0000256" key="1">
    <source>
        <dbReference type="ARBA" id="ARBA00004177"/>
    </source>
</evidence>
<dbReference type="GO" id="GO:0000813">
    <property type="term" value="C:ESCRT I complex"/>
    <property type="evidence" value="ECO:0007669"/>
    <property type="project" value="TreeGrafter"/>
</dbReference>
<evidence type="ECO:0000256" key="2">
    <source>
        <dbReference type="ARBA" id="ARBA00009594"/>
    </source>
</evidence>
<comment type="similarity">
    <text evidence="2">Belongs to the ubiquitin-conjugating enzyme family. UEV subfamily.</text>
</comment>
<organism evidence="12 13">
    <name type="scientific">Zygosaccharomyces bailii (strain CLIB 213 / ATCC 58445 / CBS 680 / BCRC 21525 / NBRC 1098 / NCYC 1416 / NRRL Y-2227)</name>
    <dbReference type="NCBI Taxonomy" id="1333698"/>
    <lineage>
        <taxon>Eukaryota</taxon>
        <taxon>Fungi</taxon>
        <taxon>Dikarya</taxon>
        <taxon>Ascomycota</taxon>
        <taxon>Saccharomycotina</taxon>
        <taxon>Saccharomycetes</taxon>
        <taxon>Saccharomycetales</taxon>
        <taxon>Saccharomycetaceae</taxon>
        <taxon>Zygosaccharomyces</taxon>
    </lineage>
</organism>
<keyword evidence="13" id="KW-1185">Reference proteome</keyword>
<reference evidence="13" key="1">
    <citation type="journal article" date="2013" name="Genome Announc.">
        <title>Genome sequence of the food spoilage yeast Zygosaccharomyces bailii CLIB 213(T).</title>
        <authorList>
            <person name="Galeote V."/>
            <person name="Bigey F."/>
            <person name="Devillers H."/>
            <person name="Neuveglise C."/>
            <person name="Dequin S."/>
        </authorList>
    </citation>
    <scope>NUCLEOTIDE SEQUENCE [LARGE SCALE GENOMIC DNA]</scope>
    <source>
        <strain evidence="13">CLIB 213 / ATCC 58445 / CBS 680 / CCRC 21525 / NBRC 1098 / NCYC 1416 / NRRL Y-2227</strain>
    </source>
</reference>
<evidence type="ECO:0000259" key="10">
    <source>
        <dbReference type="PROSITE" id="PS51312"/>
    </source>
</evidence>
<dbReference type="AlphaFoldDB" id="A0A8J2T737"/>
<dbReference type="InterPro" id="IPR017916">
    <property type="entry name" value="SB_dom"/>
</dbReference>
<dbReference type="CDD" id="cd11685">
    <property type="entry name" value="UEV_TSG101-like"/>
    <property type="match status" value="1"/>
</dbReference>
<dbReference type="EMBL" id="HG316459">
    <property type="protein sequence ID" value="CDF90139.1"/>
    <property type="molecule type" value="Genomic_DNA"/>
</dbReference>
<sequence>MGRTPTESSVSIPQPVINWLFGVIQPIYHDKRTTFHDSVEVLNNFKQLRPRTRVYTDSSGISELLLCIYGKPLASSSVSLLIWIPKSYPLEHPLVYIDLEALQDTKVSPGRHIDPNGSISIPLFDKWNSKTCNLLQVVDECIKICRYDHVVDPITPVEAPPLVLPPKLPPHEATVVPKPPLPKKPDLPGPSFIPTPERHSVRPSIPAKSTLIKQTSVPPLPKKPPAAPIFDLLDSTITSDAATTHKAIMNDLQRALNQMSKADTVYVRDNLRSRKLSIESALGQFNGMYESESKALKNVIESIVLTKKSLEREIEAVETQFEKIDAYEEENGEVLDSSMLASADSVATNQLYNLVAKDYALSDTMHMLARLLTCDTITLDIFIKKTRQLGREQFFTRVHIQKVVESMQY</sequence>
<dbReference type="InterPro" id="IPR052070">
    <property type="entry name" value="ESCRT-I_UEV_domain"/>
</dbReference>
<evidence type="ECO:0000256" key="4">
    <source>
        <dbReference type="ARBA" id="ARBA00022753"/>
    </source>
</evidence>
<dbReference type="Pfam" id="PF05743">
    <property type="entry name" value="UEV"/>
    <property type="match status" value="1"/>
</dbReference>
<dbReference type="GO" id="GO:0043130">
    <property type="term" value="F:ubiquitin binding"/>
    <property type="evidence" value="ECO:0007669"/>
    <property type="project" value="TreeGrafter"/>
</dbReference>
<keyword evidence="3 7" id="KW-0813">Transport</keyword>
<keyword evidence="6 8" id="KW-0175">Coiled coil</keyword>
<dbReference type="InterPro" id="IPR016135">
    <property type="entry name" value="UBQ-conjugating_enzyme/RWD"/>
</dbReference>
<gene>
    <name evidence="12" type="ORF">BN860_01574g</name>
</gene>
<dbReference type="Pfam" id="PF09454">
    <property type="entry name" value="Vps23_core"/>
    <property type="match status" value="1"/>
</dbReference>
<feature type="region of interest" description="Disordered" evidence="9">
    <location>
        <begin position="178"/>
        <end position="203"/>
    </location>
</feature>
<dbReference type="PANTHER" id="PTHR23306">
    <property type="entry name" value="TUMOR SUSCEPTIBILITY GENE 101 PROTEIN-RELATED"/>
    <property type="match status" value="1"/>
</dbReference>
<feature type="coiled-coil region" evidence="8">
    <location>
        <begin position="300"/>
        <end position="330"/>
    </location>
</feature>
<dbReference type="SUPFAM" id="SSF54495">
    <property type="entry name" value="UBC-like"/>
    <property type="match status" value="1"/>
</dbReference>
<evidence type="ECO:0000256" key="6">
    <source>
        <dbReference type="ARBA" id="ARBA00023054"/>
    </source>
</evidence>
<feature type="domain" description="UEV" evidence="11">
    <location>
        <begin position="15"/>
        <end position="166"/>
    </location>
</feature>
<feature type="domain" description="SB" evidence="10">
    <location>
        <begin position="345"/>
        <end position="409"/>
    </location>
</feature>
<evidence type="ECO:0000313" key="13">
    <source>
        <dbReference type="Proteomes" id="UP000019375"/>
    </source>
</evidence>
<comment type="subcellular location">
    <subcellularLocation>
        <location evidence="1">Endosome</location>
    </subcellularLocation>
</comment>
<dbReference type="InterPro" id="IPR008883">
    <property type="entry name" value="UEV_N"/>
</dbReference>
<dbReference type="PROSITE" id="PS51312">
    <property type="entry name" value="SB"/>
    <property type="match status" value="1"/>
</dbReference>
<evidence type="ECO:0000256" key="3">
    <source>
        <dbReference type="ARBA" id="ARBA00022448"/>
    </source>
</evidence>
<keyword evidence="4" id="KW-0967">Endosome</keyword>
<evidence type="ECO:0000256" key="5">
    <source>
        <dbReference type="ARBA" id="ARBA00022927"/>
    </source>
</evidence>
<dbReference type="GO" id="GO:0072666">
    <property type="term" value="P:establishment of protein localization to vacuole"/>
    <property type="evidence" value="ECO:0007669"/>
    <property type="project" value="UniProtKB-ARBA"/>
</dbReference>
<dbReference type="GO" id="GO:0043162">
    <property type="term" value="P:ubiquitin-dependent protein catabolic process via the multivesicular body sorting pathway"/>
    <property type="evidence" value="ECO:0007669"/>
    <property type="project" value="UniProtKB-ARBA"/>
</dbReference>
<evidence type="ECO:0000256" key="9">
    <source>
        <dbReference type="SAM" id="MobiDB-lite"/>
    </source>
</evidence>
<dbReference type="Gene3D" id="3.10.110.10">
    <property type="entry name" value="Ubiquitin Conjugating Enzyme"/>
    <property type="match status" value="1"/>
</dbReference>
<dbReference type="Proteomes" id="UP000019375">
    <property type="component" value="Unassembled WGS sequence"/>
</dbReference>
<accession>A0A8J2T737</accession>
<keyword evidence="5 7" id="KW-0653">Protein transport</keyword>
<evidence type="ECO:0000256" key="7">
    <source>
        <dbReference type="PROSITE-ProRule" id="PRU00644"/>
    </source>
</evidence>
<dbReference type="PROSITE" id="PS51322">
    <property type="entry name" value="UEV"/>
    <property type="match status" value="1"/>
</dbReference>
<protein>
    <submittedName>
        <fullName evidence="12">ZYBA0S06-01574g1_1</fullName>
    </submittedName>
</protein>
<evidence type="ECO:0000313" key="12">
    <source>
        <dbReference type="EMBL" id="CDF90139.1"/>
    </source>
</evidence>
<name>A0A8J2T737_ZYGB2</name>
<feature type="compositionally biased region" description="Pro residues" evidence="9">
    <location>
        <begin position="178"/>
        <end position="193"/>
    </location>
</feature>
<proteinExistence type="inferred from homology"/>
<dbReference type="GO" id="GO:0006886">
    <property type="term" value="P:intracellular protein transport"/>
    <property type="evidence" value="ECO:0007669"/>
    <property type="project" value="UniProtKB-ARBA"/>
</dbReference>
<dbReference type="PANTHER" id="PTHR23306:SF3">
    <property type="entry name" value="TUMOR SUPPRESSOR PROTEIN 101"/>
    <property type="match status" value="1"/>
</dbReference>
<evidence type="ECO:0000259" key="11">
    <source>
        <dbReference type="PROSITE" id="PS51322"/>
    </source>
</evidence>